<name>A0A5N7CBA8_PETAA</name>
<keyword evidence="1" id="KW-0732">Signal</keyword>
<protein>
    <recommendedName>
        <fullName evidence="3">Cyanovirin-N domain-containing protein</fullName>
    </recommendedName>
</protein>
<sequence>MKLLQLTVFFALLAFSLAHAQPQRYTLPDGHKEESGTYFPKTCQNIKVTDKRLEAECLDPGKPKMKISLDLNNCLVSKPEDGLIPKNKNIKEQGESVRVGSGGDF</sequence>
<evidence type="ECO:0008006" key="3">
    <source>
        <dbReference type="Google" id="ProtNLM"/>
    </source>
</evidence>
<organism evidence="2">
    <name type="scientific">Petromyces alliaceus</name>
    <name type="common">Aspergillus alliaceus</name>
    <dbReference type="NCBI Taxonomy" id="209559"/>
    <lineage>
        <taxon>Eukaryota</taxon>
        <taxon>Fungi</taxon>
        <taxon>Dikarya</taxon>
        <taxon>Ascomycota</taxon>
        <taxon>Pezizomycotina</taxon>
        <taxon>Eurotiomycetes</taxon>
        <taxon>Eurotiomycetidae</taxon>
        <taxon>Eurotiales</taxon>
        <taxon>Aspergillaceae</taxon>
        <taxon>Aspergillus</taxon>
        <taxon>Aspergillus subgen. Circumdati</taxon>
    </lineage>
</organism>
<feature type="chain" id="PRO_5024878191" description="Cyanovirin-N domain-containing protein" evidence="1">
    <location>
        <begin position="21"/>
        <end position="105"/>
    </location>
</feature>
<dbReference type="Proteomes" id="UP000326877">
    <property type="component" value="Unassembled WGS sequence"/>
</dbReference>
<dbReference type="InterPro" id="IPR036673">
    <property type="entry name" value="Cyanovirin-N_sf"/>
</dbReference>
<proteinExistence type="predicted"/>
<dbReference type="SUPFAM" id="SSF51322">
    <property type="entry name" value="Cyanovirin-N"/>
    <property type="match status" value="1"/>
</dbReference>
<dbReference type="Gene3D" id="2.30.60.10">
    <property type="entry name" value="Cyanovirin-N"/>
    <property type="match status" value="1"/>
</dbReference>
<feature type="signal peptide" evidence="1">
    <location>
        <begin position="1"/>
        <end position="20"/>
    </location>
</feature>
<dbReference type="EMBL" id="ML735245">
    <property type="protein sequence ID" value="KAE8391415.1"/>
    <property type="molecule type" value="Genomic_DNA"/>
</dbReference>
<reference evidence="2" key="1">
    <citation type="submission" date="2019-04" db="EMBL/GenBank/DDBJ databases">
        <title>Friends and foes A comparative genomics studyof 23 Aspergillus species from section Flavi.</title>
        <authorList>
            <consortium name="DOE Joint Genome Institute"/>
            <person name="Kjaerbolling I."/>
            <person name="Vesth T."/>
            <person name="Frisvad J.C."/>
            <person name="Nybo J.L."/>
            <person name="Theobald S."/>
            <person name="Kildgaard S."/>
            <person name="Isbrandt T."/>
            <person name="Kuo A."/>
            <person name="Sato A."/>
            <person name="Lyhne E.K."/>
            <person name="Kogle M.E."/>
            <person name="Wiebenga A."/>
            <person name="Kun R.S."/>
            <person name="Lubbers R.J."/>
            <person name="Makela M.R."/>
            <person name="Barry K."/>
            <person name="Chovatia M."/>
            <person name="Clum A."/>
            <person name="Daum C."/>
            <person name="Haridas S."/>
            <person name="He G."/>
            <person name="LaButti K."/>
            <person name="Lipzen A."/>
            <person name="Mondo S."/>
            <person name="Riley R."/>
            <person name="Salamov A."/>
            <person name="Simmons B.A."/>
            <person name="Magnuson J.K."/>
            <person name="Henrissat B."/>
            <person name="Mortensen U.H."/>
            <person name="Larsen T.O."/>
            <person name="Devries R.P."/>
            <person name="Grigoriev I.V."/>
            <person name="Machida M."/>
            <person name="Baker S.E."/>
            <person name="Andersen M.R."/>
        </authorList>
    </citation>
    <scope>NUCLEOTIDE SEQUENCE [LARGE SCALE GENOMIC DNA]</scope>
    <source>
        <strain evidence="2">IBT 14317</strain>
    </source>
</reference>
<dbReference type="AlphaFoldDB" id="A0A5N7CBA8"/>
<gene>
    <name evidence="2" type="ORF">BDV23DRAFT_182473</name>
</gene>
<evidence type="ECO:0000256" key="1">
    <source>
        <dbReference type="SAM" id="SignalP"/>
    </source>
</evidence>
<evidence type="ECO:0000313" key="2">
    <source>
        <dbReference type="EMBL" id="KAE8391415.1"/>
    </source>
</evidence>
<accession>A0A5N7CBA8</accession>